<dbReference type="VEuPathDB" id="VectorBase:HLOH_048406"/>
<evidence type="ECO:0000313" key="1">
    <source>
        <dbReference type="EMBL" id="KAH9378097.1"/>
    </source>
</evidence>
<evidence type="ECO:0008006" key="3">
    <source>
        <dbReference type="Google" id="ProtNLM"/>
    </source>
</evidence>
<dbReference type="AlphaFoldDB" id="A0A9J6GTC4"/>
<proteinExistence type="predicted"/>
<organism evidence="1 2">
    <name type="scientific">Haemaphysalis longicornis</name>
    <name type="common">Bush tick</name>
    <dbReference type="NCBI Taxonomy" id="44386"/>
    <lineage>
        <taxon>Eukaryota</taxon>
        <taxon>Metazoa</taxon>
        <taxon>Ecdysozoa</taxon>
        <taxon>Arthropoda</taxon>
        <taxon>Chelicerata</taxon>
        <taxon>Arachnida</taxon>
        <taxon>Acari</taxon>
        <taxon>Parasitiformes</taxon>
        <taxon>Ixodida</taxon>
        <taxon>Ixodoidea</taxon>
        <taxon>Ixodidae</taxon>
        <taxon>Haemaphysalinae</taxon>
        <taxon>Haemaphysalis</taxon>
    </lineage>
</organism>
<keyword evidence="2" id="KW-1185">Reference proteome</keyword>
<dbReference type="EMBL" id="JABSTR010000008">
    <property type="protein sequence ID" value="KAH9378097.1"/>
    <property type="molecule type" value="Genomic_DNA"/>
</dbReference>
<gene>
    <name evidence="1" type="ORF">HPB48_006659</name>
</gene>
<reference evidence="1 2" key="1">
    <citation type="journal article" date="2020" name="Cell">
        <title>Large-Scale Comparative Analyses of Tick Genomes Elucidate Their Genetic Diversity and Vector Capacities.</title>
        <authorList>
            <consortium name="Tick Genome and Microbiome Consortium (TIGMIC)"/>
            <person name="Jia N."/>
            <person name="Wang J."/>
            <person name="Shi W."/>
            <person name="Du L."/>
            <person name="Sun Y."/>
            <person name="Zhan W."/>
            <person name="Jiang J.F."/>
            <person name="Wang Q."/>
            <person name="Zhang B."/>
            <person name="Ji P."/>
            <person name="Bell-Sakyi L."/>
            <person name="Cui X.M."/>
            <person name="Yuan T.T."/>
            <person name="Jiang B.G."/>
            <person name="Yang W.F."/>
            <person name="Lam T.T."/>
            <person name="Chang Q.C."/>
            <person name="Ding S.J."/>
            <person name="Wang X.J."/>
            <person name="Zhu J.G."/>
            <person name="Ruan X.D."/>
            <person name="Zhao L."/>
            <person name="Wei J.T."/>
            <person name="Ye R.Z."/>
            <person name="Que T.C."/>
            <person name="Du C.H."/>
            <person name="Zhou Y.H."/>
            <person name="Cheng J.X."/>
            <person name="Dai P.F."/>
            <person name="Guo W.B."/>
            <person name="Han X.H."/>
            <person name="Huang E.J."/>
            <person name="Li L.F."/>
            <person name="Wei W."/>
            <person name="Gao Y.C."/>
            <person name="Liu J.Z."/>
            <person name="Shao H.Z."/>
            <person name="Wang X."/>
            <person name="Wang C.C."/>
            <person name="Yang T.C."/>
            <person name="Huo Q.B."/>
            <person name="Li W."/>
            <person name="Chen H.Y."/>
            <person name="Chen S.E."/>
            <person name="Zhou L.G."/>
            <person name="Ni X.B."/>
            <person name="Tian J.H."/>
            <person name="Sheng Y."/>
            <person name="Liu T."/>
            <person name="Pan Y.S."/>
            <person name="Xia L.Y."/>
            <person name="Li J."/>
            <person name="Zhao F."/>
            <person name="Cao W.C."/>
        </authorList>
    </citation>
    <scope>NUCLEOTIDE SEQUENCE [LARGE SCALE GENOMIC DNA]</scope>
    <source>
        <strain evidence="1">HaeL-2018</strain>
    </source>
</reference>
<dbReference type="OMA" id="MRIPRRM"/>
<name>A0A9J6GTC4_HAELO</name>
<dbReference type="Proteomes" id="UP000821853">
    <property type="component" value="Unassembled WGS sequence"/>
</dbReference>
<comment type="caution">
    <text evidence="1">The sequence shown here is derived from an EMBL/GenBank/DDBJ whole genome shotgun (WGS) entry which is preliminary data.</text>
</comment>
<protein>
    <recommendedName>
        <fullName evidence="3">Nuclease HARBI1</fullName>
    </recommendedName>
</protein>
<dbReference type="OrthoDB" id="6510620at2759"/>
<accession>A0A9J6GTC4</accession>
<evidence type="ECO:0000313" key="2">
    <source>
        <dbReference type="Proteomes" id="UP000821853"/>
    </source>
</evidence>
<sequence>MTSVQCSNMATYTSDVMQRLSAFKFTSRSTDSVFGRIYELPKIPCPFIHDHLNPMELYDDVQFLSQYRFTNSTVRELLRMLPLAENADKRWPPLTPMVQLLVALRFYAHGYFQVVTGNLITVSQPTVSGTVNKVTGLIARHLFGSWCTSSKQRSTGKLCTPSTRLEVFLASLGASNAPMSDTRALAETLLRFFAITKEYSPSTFR</sequence>